<dbReference type="PANTHER" id="PTHR38436">
    <property type="entry name" value="POLYKETIDE CYCLASE SNOAL-LIKE DOMAIN"/>
    <property type="match status" value="1"/>
</dbReference>
<dbReference type="AlphaFoldDB" id="A0A0F9TCW2"/>
<dbReference type="InterPro" id="IPR032710">
    <property type="entry name" value="NTF2-like_dom_sf"/>
</dbReference>
<dbReference type="PROSITE" id="PS51257">
    <property type="entry name" value="PROKAR_LIPOPROTEIN"/>
    <property type="match status" value="1"/>
</dbReference>
<protein>
    <recommendedName>
        <fullName evidence="2">Ester cyclase</fullName>
    </recommendedName>
</protein>
<accession>A0A0F9TCW2</accession>
<dbReference type="PANTHER" id="PTHR38436:SF1">
    <property type="entry name" value="ESTER CYCLASE"/>
    <property type="match status" value="1"/>
</dbReference>
<gene>
    <name evidence="1" type="ORF">LCGC14_0669510</name>
</gene>
<dbReference type="SUPFAM" id="SSF54427">
    <property type="entry name" value="NTF2-like"/>
    <property type="match status" value="1"/>
</dbReference>
<name>A0A0F9TCW2_9ZZZZ</name>
<organism evidence="1">
    <name type="scientific">marine sediment metagenome</name>
    <dbReference type="NCBI Taxonomy" id="412755"/>
    <lineage>
        <taxon>unclassified sequences</taxon>
        <taxon>metagenomes</taxon>
        <taxon>ecological metagenomes</taxon>
    </lineage>
</organism>
<sequence>MNKLCMILLLVLILCFTVGCQDREAMAELEKMKAQAEIEEQNKALFRYMLEETDKGNYAAWEEVCSPDYICHFAGFPKPMSLEEHIQANRAFLVAFPDFHHEINDMVAEAEKVTARVTLTGTHEGEFMGIPPTGNKIEYTAFLTARFSDKRIVELWGVADMMTLMQQLGMELKPKEAEK</sequence>
<dbReference type="GO" id="GO:0030638">
    <property type="term" value="P:polyketide metabolic process"/>
    <property type="evidence" value="ECO:0007669"/>
    <property type="project" value="InterPro"/>
</dbReference>
<comment type="caution">
    <text evidence="1">The sequence shown here is derived from an EMBL/GenBank/DDBJ whole genome shotgun (WGS) entry which is preliminary data.</text>
</comment>
<proteinExistence type="predicted"/>
<dbReference type="EMBL" id="LAZR01001312">
    <property type="protein sequence ID" value="KKN46771.1"/>
    <property type="molecule type" value="Genomic_DNA"/>
</dbReference>
<dbReference type="Pfam" id="PF07366">
    <property type="entry name" value="SnoaL"/>
    <property type="match status" value="1"/>
</dbReference>
<reference evidence="1" key="1">
    <citation type="journal article" date="2015" name="Nature">
        <title>Complex archaea that bridge the gap between prokaryotes and eukaryotes.</title>
        <authorList>
            <person name="Spang A."/>
            <person name="Saw J.H."/>
            <person name="Jorgensen S.L."/>
            <person name="Zaremba-Niedzwiedzka K."/>
            <person name="Martijn J."/>
            <person name="Lind A.E."/>
            <person name="van Eijk R."/>
            <person name="Schleper C."/>
            <person name="Guy L."/>
            <person name="Ettema T.J."/>
        </authorList>
    </citation>
    <scope>NUCLEOTIDE SEQUENCE</scope>
</reference>
<evidence type="ECO:0000313" key="1">
    <source>
        <dbReference type="EMBL" id="KKN46771.1"/>
    </source>
</evidence>
<evidence type="ECO:0008006" key="2">
    <source>
        <dbReference type="Google" id="ProtNLM"/>
    </source>
</evidence>
<dbReference type="Gene3D" id="3.10.450.50">
    <property type="match status" value="1"/>
</dbReference>
<dbReference type="InterPro" id="IPR009959">
    <property type="entry name" value="Cyclase_SnoaL-like"/>
</dbReference>